<evidence type="ECO:0000313" key="2">
    <source>
        <dbReference type="Proteomes" id="UP000191272"/>
    </source>
</evidence>
<organism evidence="1 2">
    <name type="scientific">Neisseria mucosa</name>
    <dbReference type="NCBI Taxonomy" id="488"/>
    <lineage>
        <taxon>Bacteria</taxon>
        <taxon>Pseudomonadati</taxon>
        <taxon>Pseudomonadota</taxon>
        <taxon>Betaproteobacteria</taxon>
        <taxon>Neisseriales</taxon>
        <taxon>Neisseriaceae</taxon>
        <taxon>Neisseria</taxon>
    </lineage>
</organism>
<dbReference type="Pfam" id="PF09234">
    <property type="entry name" value="DUF1963"/>
    <property type="match status" value="1"/>
</dbReference>
<keyword evidence="2" id="KW-1185">Reference proteome</keyword>
<sequence>MINWENPLIAPYRQQLLSTEKPVVRIKLSPANKSSLRRWDSKVGGAPYLPLGAEYPHTANGDPLTLLAQINFAQTPPLENFPRQGLLQFFIHSDDLYGCDLDNLLNNDGFRVIYHADVVEDDSLQQSDYPHYYGEEFGLPHNPEQSFAMSFEQGTQLVSCSDYRFAQILERYEGGKNENFWQIHSNEDLEYEVMESFSGGHQIGGYPDFTQNDPREEHDELKDYILLFQLQSEWEDGIEIIWGDLGVGGFFIHPDDLAKLDFSKVAYSWDCS</sequence>
<proteinExistence type="predicted"/>
<dbReference type="InterPro" id="IPR015315">
    <property type="entry name" value="DUF1963"/>
</dbReference>
<dbReference type="PANTHER" id="PTHR36436:SF6">
    <property type="entry name" value="SLL5081 PROTEIN"/>
    <property type="match status" value="1"/>
</dbReference>
<gene>
    <name evidence="1" type="ORF">A6J88_12735</name>
</gene>
<dbReference type="Proteomes" id="UP000191272">
    <property type="component" value="Chromosome"/>
</dbReference>
<dbReference type="EMBL" id="CP020452">
    <property type="protein sequence ID" value="ARC51955.1"/>
    <property type="molecule type" value="Genomic_DNA"/>
</dbReference>
<dbReference type="RefSeq" id="WP_003766930.1">
    <property type="nucleotide sequence ID" value="NZ_CP020452.2"/>
</dbReference>
<protein>
    <submittedName>
        <fullName evidence="1">DUF1963 domain-containing protein</fullName>
    </submittedName>
</protein>
<accession>A0ABM6JEI5</accession>
<dbReference type="PANTHER" id="PTHR36436">
    <property type="entry name" value="SLL5081 PROTEIN"/>
    <property type="match status" value="1"/>
</dbReference>
<dbReference type="InterPro" id="IPR035948">
    <property type="entry name" value="YwqG-like_sf"/>
</dbReference>
<dbReference type="Gene3D" id="2.30.320.10">
    <property type="entry name" value="YwqG-like"/>
    <property type="match status" value="1"/>
</dbReference>
<dbReference type="SUPFAM" id="SSF103032">
    <property type="entry name" value="Hypothetical protein YwqG"/>
    <property type="match status" value="1"/>
</dbReference>
<evidence type="ECO:0000313" key="1">
    <source>
        <dbReference type="EMBL" id="ARC51955.1"/>
    </source>
</evidence>
<reference evidence="2" key="1">
    <citation type="submission" date="2017-03" db="EMBL/GenBank/DDBJ databases">
        <title>FDA dAtabase for Regulatory Grade micrObial Sequences (FDA-ARGOS): Supporting development and validation of Infectious Disease Dx tests.</title>
        <authorList>
            <person name="Campos J."/>
            <person name="Goldberg B."/>
            <person name="Tallon L."/>
            <person name="Sadzewicz L."/>
            <person name="Sengamalay N."/>
            <person name="Ott S."/>
            <person name="Godinez A."/>
            <person name="Nagaraj S."/>
            <person name="Vyas G."/>
            <person name="Aluvathingal J."/>
            <person name="Nadendla S."/>
            <person name="Geyer C."/>
            <person name="Nandy P."/>
            <person name="Hobson J."/>
            <person name="Sichtig H."/>
        </authorList>
    </citation>
    <scope>NUCLEOTIDE SEQUENCE [LARGE SCALE GENOMIC DNA]</scope>
    <source>
        <strain evidence="2">FDAARGOS_260</strain>
    </source>
</reference>
<name>A0ABM6JEI5_NEIMU</name>